<dbReference type="AlphaFoldDB" id="A0A816K6X2"/>
<feature type="non-terminal residue" evidence="1">
    <location>
        <position position="1"/>
    </location>
</feature>
<accession>A0A816K6X2</accession>
<reference evidence="1" key="1">
    <citation type="submission" date="2021-01" db="EMBL/GenBank/DDBJ databases">
        <authorList>
            <consortium name="Genoscope - CEA"/>
            <person name="William W."/>
        </authorList>
    </citation>
    <scope>NUCLEOTIDE SEQUENCE</scope>
</reference>
<sequence length="154" mass="16736">RVGLSDSVAALRNPIYSWCAPSVWLRGSGGVTVGQCRVGLEDSRISSSLSPPSASDRWWARVGATVLVSPAPACSVATCVGMAARVAARVAGLILFSLRFNAITPGHRFLLLLVSEVSLMLFTLNKVSGLLFKAHYVVWILLFWRSDCWKIEPF</sequence>
<organism evidence="1">
    <name type="scientific">Brassica napus</name>
    <name type="common">Rape</name>
    <dbReference type="NCBI Taxonomy" id="3708"/>
    <lineage>
        <taxon>Eukaryota</taxon>
        <taxon>Viridiplantae</taxon>
        <taxon>Streptophyta</taxon>
        <taxon>Embryophyta</taxon>
        <taxon>Tracheophyta</taxon>
        <taxon>Spermatophyta</taxon>
        <taxon>Magnoliopsida</taxon>
        <taxon>eudicotyledons</taxon>
        <taxon>Gunneridae</taxon>
        <taxon>Pentapetalae</taxon>
        <taxon>rosids</taxon>
        <taxon>malvids</taxon>
        <taxon>Brassicales</taxon>
        <taxon>Brassicaceae</taxon>
        <taxon>Brassiceae</taxon>
        <taxon>Brassica</taxon>
    </lineage>
</organism>
<name>A0A816K6X2_BRANA</name>
<dbReference type="Proteomes" id="UP001295469">
    <property type="component" value="Chromosome C04"/>
</dbReference>
<proteinExistence type="predicted"/>
<feature type="non-terminal residue" evidence="1">
    <location>
        <position position="154"/>
    </location>
</feature>
<gene>
    <name evidence="1" type="ORF">DARMORV10_C04P67090.1</name>
</gene>
<evidence type="ECO:0000313" key="1">
    <source>
        <dbReference type="EMBL" id="CAF1869035.1"/>
    </source>
</evidence>
<dbReference type="EMBL" id="HG994368">
    <property type="protein sequence ID" value="CAF1869035.1"/>
    <property type="molecule type" value="Genomic_DNA"/>
</dbReference>
<protein>
    <submittedName>
        <fullName evidence="1">(rape) hypothetical protein</fullName>
    </submittedName>
</protein>